<proteinExistence type="predicted"/>
<organism evidence="2 3">
    <name type="scientific">Kandleria vitulina DSM 20405</name>
    <dbReference type="NCBI Taxonomy" id="1410657"/>
    <lineage>
        <taxon>Bacteria</taxon>
        <taxon>Bacillati</taxon>
        <taxon>Bacillota</taxon>
        <taxon>Erysipelotrichia</taxon>
        <taxon>Erysipelotrichales</taxon>
        <taxon>Coprobacillaceae</taxon>
        <taxon>Kandleria</taxon>
    </lineage>
</organism>
<name>A0A0R2HBQ1_9FIRM</name>
<keyword evidence="3" id="KW-1185">Reference proteome</keyword>
<dbReference type="PATRIC" id="fig|1410657.5.peg.1764"/>
<feature type="transmembrane region" description="Helical" evidence="1">
    <location>
        <begin position="12"/>
        <end position="38"/>
    </location>
</feature>
<dbReference type="RefSeq" id="WP_031589849.1">
    <property type="nucleotide sequence ID" value="NZ_JNKN01000054.1"/>
</dbReference>
<evidence type="ECO:0000313" key="2">
    <source>
        <dbReference type="EMBL" id="KRN47303.1"/>
    </source>
</evidence>
<evidence type="ECO:0000256" key="1">
    <source>
        <dbReference type="SAM" id="Phobius"/>
    </source>
</evidence>
<reference evidence="2 3" key="1">
    <citation type="journal article" date="2015" name="Genome Announc.">
        <title>Expanding the biotechnology potential of lactobacilli through comparative genomics of 213 strains and associated genera.</title>
        <authorList>
            <person name="Sun Z."/>
            <person name="Harris H.M."/>
            <person name="McCann A."/>
            <person name="Guo C."/>
            <person name="Argimon S."/>
            <person name="Zhang W."/>
            <person name="Yang X."/>
            <person name="Jeffery I.B."/>
            <person name="Cooney J.C."/>
            <person name="Kagawa T.F."/>
            <person name="Liu W."/>
            <person name="Song Y."/>
            <person name="Salvetti E."/>
            <person name="Wrobel A."/>
            <person name="Rasinkangas P."/>
            <person name="Parkhill J."/>
            <person name="Rea M.C."/>
            <person name="O'Sullivan O."/>
            <person name="Ritari J."/>
            <person name="Douillard F.P."/>
            <person name="Paul Ross R."/>
            <person name="Yang R."/>
            <person name="Briner A.E."/>
            <person name="Felis G.E."/>
            <person name="de Vos W.M."/>
            <person name="Barrangou R."/>
            <person name="Klaenhammer T.R."/>
            <person name="Caufield P.W."/>
            <person name="Cui Y."/>
            <person name="Zhang H."/>
            <person name="O'Toole P.W."/>
        </authorList>
    </citation>
    <scope>NUCLEOTIDE SEQUENCE [LARGE SCALE GENOMIC DNA]</scope>
    <source>
        <strain evidence="2 3">DSM 20405</strain>
    </source>
</reference>
<dbReference type="EMBL" id="JQBL01000053">
    <property type="protein sequence ID" value="KRN47303.1"/>
    <property type="molecule type" value="Genomic_DNA"/>
</dbReference>
<sequence>MDRQEFKPRRNLAVGLTLGMVLLYTFWHTLLFISDALYMSKNADAAAMASFNLEMKQAIVLLIFAAIMTFYFVGCRPYLYVIEKKEIISKKRWFKDKHLDLMKAEIVTDPVPRLADLVTRPHAIEIYDMEKRRHKYFPVDAAGFTNAVVKSNKRIHCTVKSYTDRYRKISRRDRRENERRRRRSA</sequence>
<protein>
    <submittedName>
        <fullName evidence="2">Uncharacterized protein</fullName>
    </submittedName>
</protein>
<keyword evidence="1" id="KW-0812">Transmembrane</keyword>
<keyword evidence="1" id="KW-0472">Membrane</keyword>
<dbReference type="AlphaFoldDB" id="A0A0R2HBQ1"/>
<comment type="caution">
    <text evidence="2">The sequence shown here is derived from an EMBL/GenBank/DDBJ whole genome shotgun (WGS) entry which is preliminary data.</text>
</comment>
<accession>A0A0R2HBQ1</accession>
<gene>
    <name evidence="2" type="ORF">IV49_GL001711</name>
</gene>
<feature type="transmembrane region" description="Helical" evidence="1">
    <location>
        <begin position="58"/>
        <end position="82"/>
    </location>
</feature>
<keyword evidence="1" id="KW-1133">Transmembrane helix</keyword>
<dbReference type="Proteomes" id="UP000051841">
    <property type="component" value="Unassembled WGS sequence"/>
</dbReference>
<evidence type="ECO:0000313" key="3">
    <source>
        <dbReference type="Proteomes" id="UP000051841"/>
    </source>
</evidence>